<organism evidence="7">
    <name type="scientific">Brachypodium distachyon</name>
    <name type="common">Purple false brome</name>
    <name type="synonym">Trachynia distachya</name>
    <dbReference type="NCBI Taxonomy" id="15368"/>
    <lineage>
        <taxon>Eukaryota</taxon>
        <taxon>Viridiplantae</taxon>
        <taxon>Streptophyta</taxon>
        <taxon>Embryophyta</taxon>
        <taxon>Tracheophyta</taxon>
        <taxon>Spermatophyta</taxon>
        <taxon>Magnoliopsida</taxon>
        <taxon>Liliopsida</taxon>
        <taxon>Poales</taxon>
        <taxon>Poaceae</taxon>
        <taxon>BOP clade</taxon>
        <taxon>Pooideae</taxon>
        <taxon>Stipodae</taxon>
        <taxon>Brachypodieae</taxon>
        <taxon>Brachypodium</taxon>
    </lineage>
</organism>
<sequence length="309" mass="33446">MPPLLICHRLLLILLLSVAASHGDSSNDAYDSSMCLDQPYTCGGVKISYPFYLAEETKELKGYDNSYCGYPGLGIVCDGGKPTLQLDGPAKYTITSINGTIPTVSLTDPKVLGGGTDTCPRPIVGGNVTLSQGSWLFFPDSTVDYLVFLIDCSFGSGFPRPSNIDPISCQGFGGGPGLSFVLPDDEVPARNWSHACRQVIQLPVNKNIPVDHTDYRWRNSEYGKLLREGFQLGLNDSVKPQACIRCEQSNGKCGYSQGMDFIDCLCPDGRMHSDNCVKGAALSGSWPFPSHEHMSNPVVPPRAATLHLF</sequence>
<proteinExistence type="predicted"/>
<evidence type="ECO:0000256" key="1">
    <source>
        <dbReference type="ARBA" id="ARBA00004167"/>
    </source>
</evidence>
<evidence type="ECO:0000313" key="9">
    <source>
        <dbReference type="Proteomes" id="UP000008810"/>
    </source>
</evidence>
<dbReference type="InterPro" id="IPR025287">
    <property type="entry name" value="WAK_GUB"/>
</dbReference>
<feature type="domain" description="Wall-associated receptor kinase C-terminal" evidence="6">
    <location>
        <begin position="187"/>
        <end position="269"/>
    </location>
</feature>
<keyword evidence="9" id="KW-1185">Reference proteome</keyword>
<dbReference type="InterPro" id="IPR032872">
    <property type="entry name" value="WAK_assoc_C"/>
</dbReference>
<dbReference type="STRING" id="15368.A0A2K2DEA7"/>
<gene>
    <name evidence="7" type="ORF">BRADI_2g47008v3</name>
</gene>
<protein>
    <recommendedName>
        <fullName evidence="10">Wall-associated receptor kinase galacturonan-binding domain-containing protein</fullName>
    </recommendedName>
</protein>
<dbReference type="PANTHER" id="PTHR33138">
    <property type="entry name" value="OS01G0690200 PROTEIN"/>
    <property type="match status" value="1"/>
</dbReference>
<feature type="signal peptide" evidence="4">
    <location>
        <begin position="1"/>
        <end position="23"/>
    </location>
</feature>
<comment type="subcellular location">
    <subcellularLocation>
        <location evidence="1">Membrane</location>
        <topology evidence="1">Single-pass membrane protein</topology>
    </subcellularLocation>
</comment>
<keyword evidence="2 4" id="KW-0732">Signal</keyword>
<evidence type="ECO:0000256" key="4">
    <source>
        <dbReference type="SAM" id="SignalP"/>
    </source>
</evidence>
<evidence type="ECO:0000259" key="6">
    <source>
        <dbReference type="Pfam" id="PF14380"/>
    </source>
</evidence>
<keyword evidence="3" id="KW-0325">Glycoprotein</keyword>
<dbReference type="AlphaFoldDB" id="A0A2K2DEA7"/>
<evidence type="ECO:0000313" key="7">
    <source>
        <dbReference type="EMBL" id="PNT72612.1"/>
    </source>
</evidence>
<name>A0A2K2DEA7_BRADI</name>
<dbReference type="PANTHER" id="PTHR33138:SF77">
    <property type="entry name" value="WALL-ASSOCIATED RECEPTOR KINASE GALACTURONAN-BINDING DOMAIN-CONTAINING PROTEIN"/>
    <property type="match status" value="1"/>
</dbReference>
<evidence type="ECO:0000256" key="2">
    <source>
        <dbReference type="ARBA" id="ARBA00022729"/>
    </source>
</evidence>
<feature type="chain" id="PRO_5036043382" description="Wall-associated receptor kinase galacturonan-binding domain-containing protein" evidence="4">
    <location>
        <begin position="24"/>
        <end position="309"/>
    </location>
</feature>
<dbReference type="OrthoDB" id="635050at2759"/>
<dbReference type="Pfam" id="PF13947">
    <property type="entry name" value="GUB_WAK_bind"/>
    <property type="match status" value="1"/>
</dbReference>
<dbReference type="Gramene" id="PNT72612">
    <property type="protein sequence ID" value="PNT72612"/>
    <property type="gene ID" value="BRADI_2g47008v3"/>
</dbReference>
<reference evidence="8" key="3">
    <citation type="submission" date="2018-08" db="UniProtKB">
        <authorList>
            <consortium name="EnsemblPlants"/>
        </authorList>
    </citation>
    <scope>IDENTIFICATION</scope>
    <source>
        <strain evidence="8">cv. Bd21</strain>
    </source>
</reference>
<dbReference type="Proteomes" id="UP000008810">
    <property type="component" value="Chromosome 2"/>
</dbReference>
<reference evidence="7" key="2">
    <citation type="submission" date="2017-06" db="EMBL/GenBank/DDBJ databases">
        <title>WGS assembly of Brachypodium distachyon.</title>
        <authorList>
            <consortium name="The International Brachypodium Initiative"/>
            <person name="Lucas S."/>
            <person name="Harmon-Smith M."/>
            <person name="Lail K."/>
            <person name="Tice H."/>
            <person name="Grimwood J."/>
            <person name="Bruce D."/>
            <person name="Barry K."/>
            <person name="Shu S."/>
            <person name="Lindquist E."/>
            <person name="Wang M."/>
            <person name="Pitluck S."/>
            <person name="Vogel J.P."/>
            <person name="Garvin D.F."/>
            <person name="Mockler T.C."/>
            <person name="Schmutz J."/>
            <person name="Rokhsar D."/>
            <person name="Bevan M.W."/>
        </authorList>
    </citation>
    <scope>NUCLEOTIDE SEQUENCE</scope>
    <source>
        <strain evidence="7">Bd21</strain>
    </source>
</reference>
<evidence type="ECO:0000259" key="5">
    <source>
        <dbReference type="Pfam" id="PF13947"/>
    </source>
</evidence>
<dbReference type="GO" id="GO:0030247">
    <property type="term" value="F:polysaccharide binding"/>
    <property type="evidence" value="ECO:0007669"/>
    <property type="project" value="InterPro"/>
</dbReference>
<evidence type="ECO:0000256" key="3">
    <source>
        <dbReference type="ARBA" id="ARBA00023180"/>
    </source>
</evidence>
<dbReference type="GO" id="GO:0016020">
    <property type="term" value="C:membrane"/>
    <property type="evidence" value="ECO:0007669"/>
    <property type="project" value="UniProtKB-SubCell"/>
</dbReference>
<dbReference type="Pfam" id="PF14380">
    <property type="entry name" value="WAK_assoc"/>
    <property type="match status" value="1"/>
</dbReference>
<reference evidence="7 8" key="1">
    <citation type="journal article" date="2010" name="Nature">
        <title>Genome sequencing and analysis of the model grass Brachypodium distachyon.</title>
        <authorList>
            <consortium name="International Brachypodium Initiative"/>
        </authorList>
    </citation>
    <scope>NUCLEOTIDE SEQUENCE [LARGE SCALE GENOMIC DNA]</scope>
    <source>
        <strain evidence="7 8">Bd21</strain>
    </source>
</reference>
<evidence type="ECO:0008006" key="10">
    <source>
        <dbReference type="Google" id="ProtNLM"/>
    </source>
</evidence>
<dbReference type="EnsemblPlants" id="PNT72612">
    <property type="protein sequence ID" value="PNT72612"/>
    <property type="gene ID" value="BRADI_2g47008v3"/>
</dbReference>
<dbReference type="EMBL" id="CM000881">
    <property type="protein sequence ID" value="PNT72612.1"/>
    <property type="molecule type" value="Genomic_DNA"/>
</dbReference>
<accession>A0A2K2DEA7</accession>
<evidence type="ECO:0000313" key="8">
    <source>
        <dbReference type="EnsemblPlants" id="PNT72612"/>
    </source>
</evidence>
<feature type="domain" description="Wall-associated receptor kinase galacturonan-binding" evidence="5">
    <location>
        <begin position="39"/>
        <end position="107"/>
    </location>
</feature>
<dbReference type="InParanoid" id="A0A2K2DEA7"/>